<name>A0A853CKM0_9ACTN</name>
<feature type="transmembrane region" description="Helical" evidence="6">
    <location>
        <begin position="234"/>
        <end position="255"/>
    </location>
</feature>
<dbReference type="Pfam" id="PF01061">
    <property type="entry name" value="ABC2_membrane"/>
    <property type="match status" value="1"/>
</dbReference>
<feature type="transmembrane region" description="Helical" evidence="6">
    <location>
        <begin position="116"/>
        <end position="137"/>
    </location>
</feature>
<protein>
    <recommendedName>
        <fullName evidence="6">Transport permease protein</fullName>
    </recommendedName>
</protein>
<evidence type="ECO:0000256" key="4">
    <source>
        <dbReference type="ARBA" id="ARBA00023136"/>
    </source>
</evidence>
<comment type="subcellular location">
    <subcellularLocation>
        <location evidence="6">Cell membrane</location>
        <topology evidence="6">Multi-pass membrane protein</topology>
    </subcellularLocation>
    <subcellularLocation>
        <location evidence="1">Membrane</location>
        <topology evidence="1">Multi-pass membrane protein</topology>
    </subcellularLocation>
</comment>
<feature type="transmembrane region" description="Helical" evidence="6">
    <location>
        <begin position="144"/>
        <end position="168"/>
    </location>
</feature>
<dbReference type="AlphaFoldDB" id="A0A853CKM0"/>
<evidence type="ECO:0000256" key="6">
    <source>
        <dbReference type="RuleBase" id="RU361157"/>
    </source>
</evidence>
<keyword evidence="4 6" id="KW-0472">Membrane</keyword>
<reference evidence="8 9" key="1">
    <citation type="submission" date="2020-07" db="EMBL/GenBank/DDBJ databases">
        <title>Sequencing the genomes of 1000 actinobacteria strains.</title>
        <authorList>
            <person name="Klenk H.-P."/>
        </authorList>
    </citation>
    <scope>NUCLEOTIDE SEQUENCE [LARGE SCALE GENOMIC DNA]</scope>
    <source>
        <strain evidence="8 9">DSM 104001</strain>
    </source>
</reference>
<feature type="transmembrane region" description="Helical" evidence="6">
    <location>
        <begin position="63"/>
        <end position="80"/>
    </location>
</feature>
<feature type="domain" description="ABC transmembrane type-2" evidence="7">
    <location>
        <begin position="27"/>
        <end position="258"/>
    </location>
</feature>
<comment type="similarity">
    <text evidence="6">Belongs to the ABC-2 integral membrane protein family.</text>
</comment>
<feature type="transmembrane region" description="Helical" evidence="6">
    <location>
        <begin position="29"/>
        <end position="51"/>
    </location>
</feature>
<sequence>MTVPVLTPGALAFAGQRLTAYRHFWRSSLISSVLEPALFLASMGLTLGILVDRGPGLPGGVSYLSFLAPGLLAAAAMQTGSFESTYPVLGAIKWDKTYDAVLATPTRVPDLLVGQLLYVAFRVTTSAALFLAVLVLFGAADSWLVVLAVPAALLTGMAFAAPITAYAATLDNDSGFAAVQRFLIIPMFLFSGTFFPVSQLPAVFEWIAYVTPLWHGVSLARGLALGTIDLGAGLLHVGYLALWIAGGVLLARWAYRRRLLT</sequence>
<evidence type="ECO:0000256" key="2">
    <source>
        <dbReference type="ARBA" id="ARBA00022692"/>
    </source>
</evidence>
<dbReference type="GO" id="GO:0046677">
    <property type="term" value="P:response to antibiotic"/>
    <property type="evidence" value="ECO:0007669"/>
    <property type="project" value="UniProtKB-KW"/>
</dbReference>
<feature type="transmembrane region" description="Helical" evidence="6">
    <location>
        <begin position="174"/>
        <end position="195"/>
    </location>
</feature>
<keyword evidence="6" id="KW-1003">Cell membrane</keyword>
<keyword evidence="9" id="KW-1185">Reference proteome</keyword>
<keyword evidence="6" id="KW-0813">Transport</keyword>
<dbReference type="InterPro" id="IPR047817">
    <property type="entry name" value="ABC2_TM_bact-type"/>
</dbReference>
<dbReference type="GO" id="GO:0043190">
    <property type="term" value="C:ATP-binding cassette (ABC) transporter complex"/>
    <property type="evidence" value="ECO:0007669"/>
    <property type="project" value="InterPro"/>
</dbReference>
<dbReference type="EMBL" id="JACBZT010000001">
    <property type="protein sequence ID" value="NYJ07082.1"/>
    <property type="molecule type" value="Genomic_DNA"/>
</dbReference>
<dbReference type="PANTHER" id="PTHR43229">
    <property type="entry name" value="NODULATION PROTEIN J"/>
    <property type="match status" value="1"/>
</dbReference>
<comment type="caution">
    <text evidence="8">The sequence shown here is derived from an EMBL/GenBank/DDBJ whole genome shotgun (WGS) entry which is preliminary data.</text>
</comment>
<evidence type="ECO:0000313" key="8">
    <source>
        <dbReference type="EMBL" id="NYJ07082.1"/>
    </source>
</evidence>
<keyword evidence="3 6" id="KW-1133">Transmembrane helix</keyword>
<dbReference type="GO" id="GO:0140359">
    <property type="term" value="F:ABC-type transporter activity"/>
    <property type="evidence" value="ECO:0007669"/>
    <property type="project" value="InterPro"/>
</dbReference>
<gene>
    <name evidence="8" type="ORF">GGQ55_003360</name>
</gene>
<dbReference type="PANTHER" id="PTHR43229:SF2">
    <property type="entry name" value="NODULATION PROTEIN J"/>
    <property type="match status" value="1"/>
</dbReference>
<proteinExistence type="inferred from homology"/>
<evidence type="ECO:0000256" key="5">
    <source>
        <dbReference type="ARBA" id="ARBA00023251"/>
    </source>
</evidence>
<keyword evidence="5" id="KW-0046">Antibiotic resistance</keyword>
<dbReference type="Proteomes" id="UP000541969">
    <property type="component" value="Unassembled WGS sequence"/>
</dbReference>
<dbReference type="PROSITE" id="PS51012">
    <property type="entry name" value="ABC_TM2"/>
    <property type="match status" value="1"/>
</dbReference>
<dbReference type="PIRSF" id="PIRSF006648">
    <property type="entry name" value="DrrB"/>
    <property type="match status" value="1"/>
</dbReference>
<organism evidence="8 9">
    <name type="scientific">Petropleomorpha daqingensis</name>
    <dbReference type="NCBI Taxonomy" id="2026353"/>
    <lineage>
        <taxon>Bacteria</taxon>
        <taxon>Bacillati</taxon>
        <taxon>Actinomycetota</taxon>
        <taxon>Actinomycetes</taxon>
        <taxon>Geodermatophilales</taxon>
        <taxon>Geodermatophilaceae</taxon>
        <taxon>Petropleomorpha</taxon>
    </lineage>
</organism>
<dbReference type="InterPro" id="IPR000412">
    <property type="entry name" value="ABC_2_transport"/>
</dbReference>
<dbReference type="InterPro" id="IPR013525">
    <property type="entry name" value="ABC2_TM"/>
</dbReference>
<evidence type="ECO:0000256" key="1">
    <source>
        <dbReference type="ARBA" id="ARBA00004141"/>
    </source>
</evidence>
<evidence type="ECO:0000259" key="7">
    <source>
        <dbReference type="PROSITE" id="PS51012"/>
    </source>
</evidence>
<accession>A0A853CKM0</accession>
<evidence type="ECO:0000256" key="3">
    <source>
        <dbReference type="ARBA" id="ARBA00022989"/>
    </source>
</evidence>
<evidence type="ECO:0000313" key="9">
    <source>
        <dbReference type="Proteomes" id="UP000541969"/>
    </source>
</evidence>
<feature type="transmembrane region" description="Helical" evidence="6">
    <location>
        <begin position="207"/>
        <end position="228"/>
    </location>
</feature>
<dbReference type="RefSeq" id="WP_366489541.1">
    <property type="nucleotide sequence ID" value="NZ_JACBZT010000001.1"/>
</dbReference>
<dbReference type="PRINTS" id="PR00164">
    <property type="entry name" value="ABC2TRNSPORT"/>
</dbReference>
<dbReference type="InterPro" id="IPR051784">
    <property type="entry name" value="Nod_factor_ABC_transporter"/>
</dbReference>
<keyword evidence="2 6" id="KW-0812">Transmembrane</keyword>